<reference evidence="3" key="1">
    <citation type="submission" date="2016-03" db="EMBL/GenBank/DDBJ databases">
        <title>Updated assembly of Pseudogymnoascus destructans, the fungus causing white-nose syndrome of bats.</title>
        <authorList>
            <person name="Palmer J.M."/>
            <person name="Drees K.P."/>
            <person name="Foster J.T."/>
            <person name="Lindner D.L."/>
        </authorList>
    </citation>
    <scope>NUCLEOTIDE SEQUENCE [LARGE SCALE GENOMIC DNA]</scope>
    <source>
        <strain evidence="3">20631-21</strain>
    </source>
</reference>
<dbReference type="GeneID" id="36285697"/>
<gene>
    <name evidence="3" type="ORF">VC83_02618</name>
</gene>
<name>A0A177AFX5_9PEZI</name>
<feature type="region of interest" description="Disordered" evidence="1">
    <location>
        <begin position="85"/>
        <end position="107"/>
    </location>
</feature>
<keyword evidence="2" id="KW-1133">Transmembrane helix</keyword>
<keyword evidence="2" id="KW-0472">Membrane</keyword>
<dbReference type="RefSeq" id="XP_024326283.1">
    <property type="nucleotide sequence ID" value="XM_024466276.1"/>
</dbReference>
<proteinExistence type="predicted"/>
<keyword evidence="2" id="KW-0812">Transmembrane</keyword>
<organism evidence="3">
    <name type="scientific">Pseudogymnoascus destructans</name>
    <dbReference type="NCBI Taxonomy" id="655981"/>
    <lineage>
        <taxon>Eukaryota</taxon>
        <taxon>Fungi</taxon>
        <taxon>Dikarya</taxon>
        <taxon>Ascomycota</taxon>
        <taxon>Pezizomycotina</taxon>
        <taxon>Leotiomycetes</taxon>
        <taxon>Thelebolales</taxon>
        <taxon>Thelebolaceae</taxon>
        <taxon>Pseudogymnoascus</taxon>
    </lineage>
</organism>
<dbReference type="EMBL" id="KV441390">
    <property type="protein sequence ID" value="OAF61005.1"/>
    <property type="molecule type" value="Genomic_DNA"/>
</dbReference>
<dbReference type="Proteomes" id="UP000077154">
    <property type="component" value="Unassembled WGS sequence"/>
</dbReference>
<dbReference type="OrthoDB" id="5367324at2759"/>
<sequence length="107" mass="11614">MEVGTSMCFAQEWFVSTGDLASSVFICTIAVHTFFAVVKDYRLSHGGRGREIAAWIRPVVRELCAKMEARGATAHVLAGVGSVLTLPTPKPKKGEGKEKEQAHVLDQ</sequence>
<evidence type="ECO:0000256" key="1">
    <source>
        <dbReference type="SAM" id="MobiDB-lite"/>
    </source>
</evidence>
<accession>A0A177AFX5</accession>
<feature type="transmembrane region" description="Helical" evidence="2">
    <location>
        <begin position="20"/>
        <end position="38"/>
    </location>
</feature>
<dbReference type="AlphaFoldDB" id="A0A177AFX5"/>
<protein>
    <submittedName>
        <fullName evidence="3">Uncharacterized protein</fullName>
    </submittedName>
</protein>
<feature type="compositionally biased region" description="Basic and acidic residues" evidence="1">
    <location>
        <begin position="92"/>
        <end position="107"/>
    </location>
</feature>
<evidence type="ECO:0000256" key="2">
    <source>
        <dbReference type="SAM" id="Phobius"/>
    </source>
</evidence>
<dbReference type="VEuPathDB" id="FungiDB:GMDG_05629"/>
<evidence type="ECO:0000313" key="3">
    <source>
        <dbReference type="EMBL" id="OAF61005.1"/>
    </source>
</evidence>